<dbReference type="Gene3D" id="3.10.450.50">
    <property type="match status" value="1"/>
</dbReference>
<dbReference type="NCBIfam" id="TIGR02960">
    <property type="entry name" value="SigX5"/>
    <property type="match status" value="1"/>
</dbReference>
<dbReference type="Proteomes" id="UP000199691">
    <property type="component" value="Unassembled WGS sequence"/>
</dbReference>
<dbReference type="EMBL" id="FNIX01000007">
    <property type="protein sequence ID" value="SDP36109.1"/>
    <property type="molecule type" value="Genomic_DNA"/>
</dbReference>
<dbReference type="GO" id="GO:0006352">
    <property type="term" value="P:DNA-templated transcription initiation"/>
    <property type="evidence" value="ECO:0007669"/>
    <property type="project" value="InterPro"/>
</dbReference>
<dbReference type="Pfam" id="PF08281">
    <property type="entry name" value="Sigma70_r4_2"/>
    <property type="match status" value="1"/>
</dbReference>
<feature type="domain" description="RNA polymerase sigma-70 region 2" evidence="6">
    <location>
        <begin position="11"/>
        <end position="73"/>
    </location>
</feature>
<dbReference type="RefSeq" id="WP_090099068.1">
    <property type="nucleotide sequence ID" value="NZ_FNIX01000007.1"/>
</dbReference>
<dbReference type="PANTHER" id="PTHR43133">
    <property type="entry name" value="RNA POLYMERASE ECF-TYPE SIGMA FACTO"/>
    <property type="match status" value="1"/>
</dbReference>
<dbReference type="NCBIfam" id="TIGR02937">
    <property type="entry name" value="sigma70-ECF"/>
    <property type="match status" value="1"/>
</dbReference>
<reference evidence="9" key="1">
    <citation type="submission" date="2016-10" db="EMBL/GenBank/DDBJ databases">
        <authorList>
            <person name="Varghese N."/>
            <person name="Submissions S."/>
        </authorList>
    </citation>
    <scope>NUCLEOTIDE SEQUENCE [LARGE SCALE GENOMIC DNA]</scope>
    <source>
        <strain evidence="9">CGMCC 4.6609</strain>
    </source>
</reference>
<dbReference type="GO" id="GO:0003677">
    <property type="term" value="F:DNA binding"/>
    <property type="evidence" value="ECO:0007669"/>
    <property type="project" value="InterPro"/>
</dbReference>
<dbReference type="SUPFAM" id="SSF88659">
    <property type="entry name" value="Sigma3 and sigma4 domains of RNA polymerase sigma factors"/>
    <property type="match status" value="1"/>
</dbReference>
<dbReference type="NCBIfam" id="NF006089">
    <property type="entry name" value="PRK08241.1"/>
    <property type="match status" value="1"/>
</dbReference>
<sequence length="312" mass="34270">MIDALEPFRIELTGYCYRMLGSGFEAEDAVQETLVRAWKAYDSYDPSRASLRTWLYRIATNICIDMQRSAQRRALAVDLGPSGGEIGAPLPERVFVQPVPDAAVLPEDLAIRRETVRLAFVAALQHLPARQRAVLILRDVLAWQAAEVAALLDISVAAVNSALQRARASLRDVDPGEPLDPADPVQKSLLSRYCEAFERHDVRTLVALLHEDATMSMPPFSWWLRGREAISLALSDPNASCDGAWLVPVGANGSPAYWQLRPGMEQPFGLVFLDVRGGLVTGTTTYLNVDELLPLFGAPMSSGRPSRTTVDD</sequence>
<evidence type="ECO:0000256" key="3">
    <source>
        <dbReference type="ARBA" id="ARBA00023015"/>
    </source>
</evidence>
<dbReference type="InterPro" id="IPR013325">
    <property type="entry name" value="RNA_pol_sigma_r2"/>
</dbReference>
<comment type="subunit">
    <text evidence="2">Interacts transiently with the RNA polymerase catalytic core formed by RpoA, RpoB, RpoC and RpoZ (2 alpha, 1 beta, 1 beta' and 1 omega subunit) to form the RNA polymerase holoenzyme that can initiate transcription.</text>
</comment>
<keyword evidence="3" id="KW-0805">Transcription regulation</keyword>
<dbReference type="InterPro" id="IPR036388">
    <property type="entry name" value="WH-like_DNA-bd_sf"/>
</dbReference>
<keyword evidence="4" id="KW-0731">Sigma factor</keyword>
<evidence type="ECO:0000256" key="4">
    <source>
        <dbReference type="ARBA" id="ARBA00023082"/>
    </source>
</evidence>
<dbReference type="PANTHER" id="PTHR43133:SF65">
    <property type="entry name" value="ECF RNA POLYMERASE SIGMA FACTOR SIGG"/>
    <property type="match status" value="1"/>
</dbReference>
<name>A0A1H0S3E3_9PSEU</name>
<gene>
    <name evidence="8" type="ORF">SAMN05421507_107207</name>
</gene>
<evidence type="ECO:0000256" key="5">
    <source>
        <dbReference type="ARBA" id="ARBA00023163"/>
    </source>
</evidence>
<dbReference type="InterPro" id="IPR013249">
    <property type="entry name" value="RNA_pol_sigma70_r4_t2"/>
</dbReference>
<dbReference type="InterPro" id="IPR039425">
    <property type="entry name" value="RNA_pol_sigma-70-like"/>
</dbReference>
<evidence type="ECO:0000259" key="7">
    <source>
        <dbReference type="Pfam" id="PF08281"/>
    </source>
</evidence>
<dbReference type="Pfam" id="PF04542">
    <property type="entry name" value="Sigma70_r2"/>
    <property type="match status" value="1"/>
</dbReference>
<dbReference type="Gene3D" id="1.10.10.10">
    <property type="entry name" value="Winged helix-like DNA-binding domain superfamily/Winged helix DNA-binding domain"/>
    <property type="match status" value="1"/>
</dbReference>
<dbReference type="CDD" id="cd06171">
    <property type="entry name" value="Sigma70_r4"/>
    <property type="match status" value="1"/>
</dbReference>
<protein>
    <submittedName>
        <fullName evidence="8">RNA polymerase sigma-70 factor, ECF subfamily</fullName>
    </submittedName>
</protein>
<feature type="domain" description="RNA polymerase sigma factor 70 region 4 type 2" evidence="7">
    <location>
        <begin position="118"/>
        <end position="170"/>
    </location>
</feature>
<dbReference type="InterPro" id="IPR007627">
    <property type="entry name" value="RNA_pol_sigma70_r2"/>
</dbReference>
<dbReference type="STRING" id="641025.SAMN05421507_107207"/>
<dbReference type="SUPFAM" id="SSF88946">
    <property type="entry name" value="Sigma2 domain of RNA polymerase sigma factors"/>
    <property type="match status" value="1"/>
</dbReference>
<dbReference type="SUPFAM" id="SSF54427">
    <property type="entry name" value="NTF2-like"/>
    <property type="match status" value="1"/>
</dbReference>
<keyword evidence="5" id="KW-0804">Transcription</keyword>
<comment type="similarity">
    <text evidence="1">Belongs to the sigma-70 factor family. ECF subfamily.</text>
</comment>
<keyword evidence="9" id="KW-1185">Reference proteome</keyword>
<proteinExistence type="inferred from homology"/>
<evidence type="ECO:0000256" key="2">
    <source>
        <dbReference type="ARBA" id="ARBA00011344"/>
    </source>
</evidence>
<dbReference type="AlphaFoldDB" id="A0A1H0S3E3"/>
<dbReference type="InterPro" id="IPR013324">
    <property type="entry name" value="RNA_pol_sigma_r3/r4-like"/>
</dbReference>
<dbReference type="GO" id="GO:0016987">
    <property type="term" value="F:sigma factor activity"/>
    <property type="evidence" value="ECO:0007669"/>
    <property type="project" value="UniProtKB-KW"/>
</dbReference>
<evidence type="ECO:0000313" key="8">
    <source>
        <dbReference type="EMBL" id="SDP36109.1"/>
    </source>
</evidence>
<evidence type="ECO:0000313" key="9">
    <source>
        <dbReference type="Proteomes" id="UP000199691"/>
    </source>
</evidence>
<dbReference type="InterPro" id="IPR014284">
    <property type="entry name" value="RNA_pol_sigma-70_dom"/>
</dbReference>
<dbReference type="InterPro" id="IPR014305">
    <property type="entry name" value="RNA_pol_sigma-G_actinobac"/>
</dbReference>
<dbReference type="Gene3D" id="1.10.1740.10">
    <property type="match status" value="1"/>
</dbReference>
<evidence type="ECO:0000259" key="6">
    <source>
        <dbReference type="Pfam" id="PF04542"/>
    </source>
</evidence>
<accession>A0A1H0S3E3</accession>
<dbReference type="InterPro" id="IPR032710">
    <property type="entry name" value="NTF2-like_dom_sf"/>
</dbReference>
<organism evidence="8 9">
    <name type="scientific">Lentzea jiangxiensis</name>
    <dbReference type="NCBI Taxonomy" id="641025"/>
    <lineage>
        <taxon>Bacteria</taxon>
        <taxon>Bacillati</taxon>
        <taxon>Actinomycetota</taxon>
        <taxon>Actinomycetes</taxon>
        <taxon>Pseudonocardiales</taxon>
        <taxon>Pseudonocardiaceae</taxon>
        <taxon>Lentzea</taxon>
    </lineage>
</organism>
<evidence type="ECO:0000256" key="1">
    <source>
        <dbReference type="ARBA" id="ARBA00010641"/>
    </source>
</evidence>
<dbReference type="OrthoDB" id="3806887at2"/>